<keyword evidence="3" id="KW-1185">Reference proteome</keyword>
<evidence type="ECO:0000313" key="2">
    <source>
        <dbReference type="EMBL" id="GGZ27717.1"/>
    </source>
</evidence>
<evidence type="ECO:0000313" key="3">
    <source>
        <dbReference type="Proteomes" id="UP000622166"/>
    </source>
</evidence>
<name>A0A918PZ00_9ACTN</name>
<dbReference type="Proteomes" id="UP000622166">
    <property type="component" value="Unassembled WGS sequence"/>
</dbReference>
<accession>A0A918PZ00</accession>
<reference evidence="2" key="1">
    <citation type="journal article" date="2014" name="Int. J. Syst. Evol. Microbiol.">
        <title>Complete genome sequence of Corynebacterium casei LMG S-19264T (=DSM 44701T), isolated from a smear-ripened cheese.</title>
        <authorList>
            <consortium name="US DOE Joint Genome Institute (JGI-PGF)"/>
            <person name="Walter F."/>
            <person name="Albersmeier A."/>
            <person name="Kalinowski J."/>
            <person name="Ruckert C."/>
        </authorList>
    </citation>
    <scope>NUCLEOTIDE SEQUENCE</scope>
    <source>
        <strain evidence="2">JCM 4815</strain>
    </source>
</reference>
<protein>
    <submittedName>
        <fullName evidence="2">Uncharacterized protein</fullName>
    </submittedName>
</protein>
<dbReference type="EMBL" id="BMVW01000013">
    <property type="protein sequence ID" value="GGZ27717.1"/>
    <property type="molecule type" value="Genomic_DNA"/>
</dbReference>
<dbReference type="AlphaFoldDB" id="A0A918PZ00"/>
<organism evidence="2 3">
    <name type="scientific">Streptomyces poonensis</name>
    <dbReference type="NCBI Taxonomy" id="68255"/>
    <lineage>
        <taxon>Bacteria</taxon>
        <taxon>Bacillati</taxon>
        <taxon>Actinomycetota</taxon>
        <taxon>Actinomycetes</taxon>
        <taxon>Kitasatosporales</taxon>
        <taxon>Streptomycetaceae</taxon>
        <taxon>Streptomyces</taxon>
    </lineage>
</organism>
<evidence type="ECO:0000256" key="1">
    <source>
        <dbReference type="SAM" id="MobiDB-lite"/>
    </source>
</evidence>
<sequence>MGDDQRLVRRGGLLDARSGQLPDRHPRRGPAGRGTGRLCGQLPQFDGTARRRVLLPFPGVLQDAGEVLVDQTLHRRPLQRHENPGEDASVGDPQYLTAPGGGLDEIAGHLPDADGLHG</sequence>
<reference evidence="2" key="2">
    <citation type="submission" date="2020-09" db="EMBL/GenBank/DDBJ databases">
        <authorList>
            <person name="Sun Q."/>
            <person name="Ohkuma M."/>
        </authorList>
    </citation>
    <scope>NUCLEOTIDE SEQUENCE</scope>
    <source>
        <strain evidence="2">JCM 4815</strain>
    </source>
</reference>
<proteinExistence type="predicted"/>
<comment type="caution">
    <text evidence="2">The sequence shown here is derived from an EMBL/GenBank/DDBJ whole genome shotgun (WGS) entry which is preliminary data.</text>
</comment>
<gene>
    <name evidence="2" type="ORF">GCM10010365_54980</name>
</gene>
<feature type="region of interest" description="Disordered" evidence="1">
    <location>
        <begin position="1"/>
        <end position="43"/>
    </location>
</feature>
<feature type="region of interest" description="Disordered" evidence="1">
    <location>
        <begin position="76"/>
        <end position="118"/>
    </location>
</feature>